<reference evidence="2 3" key="1">
    <citation type="submission" date="2019-07" db="EMBL/GenBank/DDBJ databases">
        <title>Description of 53C-WASEF.</title>
        <authorList>
            <person name="Pitt A."/>
            <person name="Hahn M.W."/>
        </authorList>
    </citation>
    <scope>NUCLEOTIDE SEQUENCE [LARGE SCALE GENOMIC DNA]</scope>
    <source>
        <strain evidence="2 3">53C-WASEF</strain>
    </source>
</reference>
<evidence type="ECO:0000313" key="3">
    <source>
        <dbReference type="Proteomes" id="UP000315648"/>
    </source>
</evidence>
<feature type="transmembrane region" description="Helical" evidence="1">
    <location>
        <begin position="6"/>
        <end position="22"/>
    </location>
</feature>
<dbReference type="AlphaFoldDB" id="A0A556QRG9"/>
<accession>A0A556QRG9</accession>
<dbReference type="RefSeq" id="WP_144229579.1">
    <property type="nucleotide sequence ID" value="NZ_CBCRVV010000018.1"/>
</dbReference>
<dbReference type="EMBL" id="VMBG01000001">
    <property type="protein sequence ID" value="TSJ79236.1"/>
    <property type="molecule type" value="Genomic_DNA"/>
</dbReference>
<keyword evidence="1" id="KW-0812">Transmembrane</keyword>
<feature type="transmembrane region" description="Helical" evidence="1">
    <location>
        <begin position="125"/>
        <end position="146"/>
    </location>
</feature>
<name>A0A556QRG9_9BACT</name>
<gene>
    <name evidence="2" type="ORF">FPL22_08070</name>
</gene>
<keyword evidence="3" id="KW-1185">Reference proteome</keyword>
<comment type="caution">
    <text evidence="2">The sequence shown here is derived from an EMBL/GenBank/DDBJ whole genome shotgun (WGS) entry which is preliminary data.</text>
</comment>
<proteinExistence type="predicted"/>
<sequence length="184" mass="21056">MILIIVGGFVALIGSLFVYFSWHVTIRESKYRPATFIVERAEYYKARRGFEYNAYGTVDGSSEILPLSDFAPPPNSDTELLTTFPKGRKLEILFDSGAPKGFVLEGTSLRLLPASYNIHNALKKALLKMAGIYGPFTLGLCMHFFITRREKIELKQKRDLYEAKRDAKKQRRALLTPGRRFKKR</sequence>
<evidence type="ECO:0000313" key="2">
    <source>
        <dbReference type="EMBL" id="TSJ79236.1"/>
    </source>
</evidence>
<protein>
    <recommendedName>
        <fullName evidence="4">DUF3592 domain-containing protein</fullName>
    </recommendedName>
</protein>
<keyword evidence="1" id="KW-0472">Membrane</keyword>
<dbReference type="Proteomes" id="UP000315648">
    <property type="component" value="Unassembled WGS sequence"/>
</dbReference>
<keyword evidence="1" id="KW-1133">Transmembrane helix</keyword>
<evidence type="ECO:0000256" key="1">
    <source>
        <dbReference type="SAM" id="Phobius"/>
    </source>
</evidence>
<evidence type="ECO:0008006" key="4">
    <source>
        <dbReference type="Google" id="ProtNLM"/>
    </source>
</evidence>
<organism evidence="2 3">
    <name type="scientific">Rariglobus hedericola</name>
    <dbReference type="NCBI Taxonomy" id="2597822"/>
    <lineage>
        <taxon>Bacteria</taxon>
        <taxon>Pseudomonadati</taxon>
        <taxon>Verrucomicrobiota</taxon>
        <taxon>Opitutia</taxon>
        <taxon>Opitutales</taxon>
        <taxon>Opitutaceae</taxon>
        <taxon>Rariglobus</taxon>
    </lineage>
</organism>